<name>A0AA97FEI0_9EURY</name>
<keyword evidence="2" id="KW-1185">Reference proteome</keyword>
<evidence type="ECO:0000313" key="2">
    <source>
        <dbReference type="Proteomes" id="UP001301797"/>
    </source>
</evidence>
<dbReference type="RefSeq" id="WP_317136235.1">
    <property type="nucleotide sequence ID" value="NZ_CP043875.1"/>
</dbReference>
<reference evidence="1 2" key="1">
    <citation type="submission" date="2019-09" db="EMBL/GenBank/DDBJ databases">
        <title>The complete genome of Methanoplanus sp. FWC-SCC4.</title>
        <authorList>
            <person name="Chen S.-C."/>
            <person name="Zhou Y.-Z."/>
            <person name="Lai M.-C."/>
        </authorList>
    </citation>
    <scope>NUCLEOTIDE SEQUENCE [LARGE SCALE GENOMIC DNA]</scope>
    <source>
        <strain evidence="1 2">FWC-SCC4</strain>
    </source>
</reference>
<proteinExistence type="predicted"/>
<evidence type="ECO:0000313" key="1">
    <source>
        <dbReference type="EMBL" id="WOF16803.1"/>
    </source>
</evidence>
<dbReference type="AlphaFoldDB" id="A0AA97FEI0"/>
<protein>
    <submittedName>
        <fullName evidence="1">Uncharacterized protein</fullName>
    </submittedName>
</protein>
<dbReference type="KEGG" id="mefw:F1737_08930"/>
<dbReference type="GeneID" id="85230284"/>
<sequence length="126" mass="15061">MSGITSGLTALHDNRQNWKTKFLSELIETLHKWEFAESIFVYQIWKSSCGDYYCRHYSENDKHRHIYAVHQDHRPVNHLIPDITDIANKYNAVLLDFYKPQNIPDRYSIRAYRYDTGYFALSINQE</sequence>
<accession>A0AA97FEI0</accession>
<dbReference type="Proteomes" id="UP001301797">
    <property type="component" value="Chromosome"/>
</dbReference>
<gene>
    <name evidence="1" type="ORF">F1737_08930</name>
</gene>
<dbReference type="EMBL" id="CP043875">
    <property type="protein sequence ID" value="WOF16803.1"/>
    <property type="molecule type" value="Genomic_DNA"/>
</dbReference>
<organism evidence="1 2">
    <name type="scientific">Methanochimaera problematica</name>
    <dbReference type="NCBI Taxonomy" id="2609417"/>
    <lineage>
        <taxon>Archaea</taxon>
        <taxon>Methanobacteriati</taxon>
        <taxon>Methanobacteriota</taxon>
        <taxon>Stenosarchaea group</taxon>
        <taxon>Methanomicrobia</taxon>
        <taxon>Methanomicrobiales</taxon>
        <taxon>Methanomicrobiaceae</taxon>
        <taxon>Methanochimaera</taxon>
    </lineage>
</organism>